<name>A0AAV8YWS2_9CUCU</name>
<sequence>MGVNHFQSVHRQSSPSPMAQKSQYFFFSHHTWPAKSYRQYQNENYRNPHQIQPHQQYELMSGRISGLGEVGNGELVWCNSNTIGTNWQGDKRFGSLDRRKNKRIHKRISPSVDPKFTMVASIPNYPEQVRNVAVKPPQVVKRRTQDNGQLVRTQSLGSEGGKL</sequence>
<proteinExistence type="predicted"/>
<evidence type="ECO:0000256" key="1">
    <source>
        <dbReference type="SAM" id="MobiDB-lite"/>
    </source>
</evidence>
<comment type="caution">
    <text evidence="2">The sequence shown here is derived from an EMBL/GenBank/DDBJ whole genome shotgun (WGS) entry which is preliminary data.</text>
</comment>
<dbReference type="Proteomes" id="UP001162162">
    <property type="component" value="Unassembled WGS sequence"/>
</dbReference>
<feature type="region of interest" description="Disordered" evidence="1">
    <location>
        <begin position="142"/>
        <end position="163"/>
    </location>
</feature>
<dbReference type="AlphaFoldDB" id="A0AAV8YWS2"/>
<protein>
    <submittedName>
        <fullName evidence="2">Uncharacterized protein</fullName>
    </submittedName>
</protein>
<feature type="compositionally biased region" description="Polar residues" evidence="1">
    <location>
        <begin position="146"/>
        <end position="157"/>
    </location>
</feature>
<evidence type="ECO:0000313" key="2">
    <source>
        <dbReference type="EMBL" id="KAJ8955442.1"/>
    </source>
</evidence>
<accession>A0AAV8YWS2</accession>
<evidence type="ECO:0000313" key="3">
    <source>
        <dbReference type="Proteomes" id="UP001162162"/>
    </source>
</evidence>
<gene>
    <name evidence="2" type="ORF">NQ318_003541</name>
</gene>
<organism evidence="2 3">
    <name type="scientific">Aromia moschata</name>
    <dbReference type="NCBI Taxonomy" id="1265417"/>
    <lineage>
        <taxon>Eukaryota</taxon>
        <taxon>Metazoa</taxon>
        <taxon>Ecdysozoa</taxon>
        <taxon>Arthropoda</taxon>
        <taxon>Hexapoda</taxon>
        <taxon>Insecta</taxon>
        <taxon>Pterygota</taxon>
        <taxon>Neoptera</taxon>
        <taxon>Endopterygota</taxon>
        <taxon>Coleoptera</taxon>
        <taxon>Polyphaga</taxon>
        <taxon>Cucujiformia</taxon>
        <taxon>Chrysomeloidea</taxon>
        <taxon>Cerambycidae</taxon>
        <taxon>Cerambycinae</taxon>
        <taxon>Callichromatini</taxon>
        <taxon>Aromia</taxon>
    </lineage>
</organism>
<keyword evidence="3" id="KW-1185">Reference proteome</keyword>
<reference evidence="2" key="1">
    <citation type="journal article" date="2023" name="Insect Mol. Biol.">
        <title>Genome sequencing provides insights into the evolution of gene families encoding plant cell wall-degrading enzymes in longhorned beetles.</title>
        <authorList>
            <person name="Shin N.R."/>
            <person name="Okamura Y."/>
            <person name="Kirsch R."/>
            <person name="Pauchet Y."/>
        </authorList>
    </citation>
    <scope>NUCLEOTIDE SEQUENCE</scope>
    <source>
        <strain evidence="2">AMC_N1</strain>
    </source>
</reference>
<dbReference type="EMBL" id="JAPWTK010000038">
    <property type="protein sequence ID" value="KAJ8955442.1"/>
    <property type="molecule type" value="Genomic_DNA"/>
</dbReference>